<evidence type="ECO:0000256" key="1">
    <source>
        <dbReference type="ARBA" id="ARBA00001974"/>
    </source>
</evidence>
<keyword evidence="8" id="KW-0285">Flavoprotein</keyword>
<feature type="domain" description="FAD-binding PCMH-type" evidence="18">
    <location>
        <begin position="435"/>
        <end position="602"/>
    </location>
</feature>
<dbReference type="GO" id="GO:0071949">
    <property type="term" value="F:FAD binding"/>
    <property type="evidence" value="ECO:0007669"/>
    <property type="project" value="InterPro"/>
</dbReference>
<dbReference type="InterPro" id="IPR036968">
    <property type="entry name" value="Enolpyruvate_Tfrase_sf"/>
</dbReference>
<dbReference type="AlphaFoldDB" id="A0A6C0BBC5"/>
<keyword evidence="9" id="KW-0808">Transferase</keyword>
<evidence type="ECO:0000256" key="7">
    <source>
        <dbReference type="ARBA" id="ARBA00022618"/>
    </source>
</evidence>
<dbReference type="GO" id="GO:0071555">
    <property type="term" value="P:cell wall organization"/>
    <property type="evidence" value="ECO:0007669"/>
    <property type="project" value="UniProtKB-KW"/>
</dbReference>
<dbReference type="SUPFAM" id="SSF56176">
    <property type="entry name" value="FAD-binding/transporter-associated domain-like"/>
    <property type="match status" value="1"/>
</dbReference>
<evidence type="ECO:0000256" key="6">
    <source>
        <dbReference type="ARBA" id="ARBA00022490"/>
    </source>
</evidence>
<evidence type="ECO:0000256" key="8">
    <source>
        <dbReference type="ARBA" id="ARBA00022630"/>
    </source>
</evidence>
<evidence type="ECO:0000256" key="15">
    <source>
        <dbReference type="ARBA" id="ARBA00023306"/>
    </source>
</evidence>
<comment type="catalytic activity">
    <reaction evidence="17">
        <text>UDP-N-acetyl-alpha-D-muramate + NADP(+) = UDP-N-acetyl-3-O-(1-carboxyvinyl)-alpha-D-glucosamine + NADPH + H(+)</text>
        <dbReference type="Rhea" id="RHEA:12248"/>
        <dbReference type="ChEBI" id="CHEBI:15378"/>
        <dbReference type="ChEBI" id="CHEBI:57783"/>
        <dbReference type="ChEBI" id="CHEBI:58349"/>
        <dbReference type="ChEBI" id="CHEBI:68483"/>
        <dbReference type="ChEBI" id="CHEBI:70757"/>
        <dbReference type="EC" id="1.3.1.98"/>
    </reaction>
</comment>
<dbReference type="InterPro" id="IPR036318">
    <property type="entry name" value="FAD-bd_PCMH-like_sf"/>
</dbReference>
<dbReference type="Gene3D" id="3.30.465.10">
    <property type="match status" value="1"/>
</dbReference>
<reference evidence="19" key="1">
    <citation type="journal article" date="2020" name="Nature">
        <title>Giant virus diversity and host interactions through global metagenomics.</title>
        <authorList>
            <person name="Schulz F."/>
            <person name="Roux S."/>
            <person name="Paez-Espino D."/>
            <person name="Jungbluth S."/>
            <person name="Walsh D.A."/>
            <person name="Denef V.J."/>
            <person name="McMahon K.D."/>
            <person name="Konstantinidis K.T."/>
            <person name="Eloe-Fadrosh E.A."/>
            <person name="Kyrpides N.C."/>
            <person name="Woyke T."/>
        </authorList>
    </citation>
    <scope>NUCLEOTIDE SEQUENCE</scope>
    <source>
        <strain evidence="19">GVMAG-M-3300010158-59</strain>
    </source>
</reference>
<keyword evidence="15" id="KW-0131">Cell cycle</keyword>
<comment type="pathway">
    <text evidence="4">Cell wall biogenesis; peptidoglycan biosynthesis.</text>
</comment>
<dbReference type="GO" id="GO:0051301">
    <property type="term" value="P:cell division"/>
    <property type="evidence" value="ECO:0007669"/>
    <property type="project" value="UniProtKB-KW"/>
</dbReference>
<dbReference type="Gene3D" id="3.65.10.10">
    <property type="entry name" value="Enolpyruvate transferase domain"/>
    <property type="match status" value="2"/>
</dbReference>
<keyword evidence="13" id="KW-0573">Peptidoglycan synthesis</keyword>
<dbReference type="PANTHER" id="PTHR21071:SF4">
    <property type="entry name" value="UDP-N-ACETYLENOLPYRUVOYLGLUCOSAMINE REDUCTASE"/>
    <property type="match status" value="1"/>
</dbReference>
<dbReference type="InterPro" id="IPR011601">
    <property type="entry name" value="MurB_C"/>
</dbReference>
<proteinExistence type="inferred from homology"/>
<keyword evidence="6" id="KW-0963">Cytoplasm</keyword>
<comment type="function">
    <text evidence="2">Cell wall formation.</text>
</comment>
<dbReference type="EC" id="1.3.1.98" evidence="5"/>
<dbReference type="GO" id="GO:0009252">
    <property type="term" value="P:peptidoglycan biosynthetic process"/>
    <property type="evidence" value="ECO:0007669"/>
    <property type="project" value="UniProtKB-UniPathway"/>
</dbReference>
<comment type="subcellular location">
    <subcellularLocation>
        <location evidence="3">Cytoplasm</location>
    </subcellularLocation>
</comment>
<protein>
    <recommendedName>
        <fullName evidence="5">UDP-N-acetylmuramate dehydrogenase</fullName>
        <ecNumber evidence="5">1.3.1.98</ecNumber>
    </recommendedName>
</protein>
<sequence>MVNVTISGAKNAALPLIAATLLQKNIYYFKNIPLISDINTQINILKQFNVKVNYINKNSIIIDTTCLKMPKIIDYTKNTRGTYYFIGSSVIYDVDLEYILETGCKIDVRSIDFHVTLLELLGKTVTISDNKLLVTGKCIDSDITYSFIKPSVGATINAIFMFSKCKSMITLHNYAKDPYIINTILLLKKMGINIIYNETSIIMNNNNNNIQNNLLIEHSIMKDPIEALSYIIFSGINLEDNSISNYTIGPININNLGDTYSLLEEIGISLIESETKNLYYIKRKILTQFTISTGYFPKIYTDIQPFLALLGLYVKNGKTTIQEKIWNDRFKYANELNKFGYNIEINNNEIIIDTTLEKNIINLENLENIDFSCTDLRGGMALLFLMRKYGVKKDPNNKHYIDRGYYNYENNIQIILENKNNLFHNFDTKCLSNIKIGGISKYYTEVFSEADIISVISYCKTKNIKYKLIGYGNNCYFCEYYDGLIIKNNHSNIHYYTDEKKNYYFTVSSGITLLDFILYVSKFGYDLSSLAGIPGTIGAAIYGNAGAYGMEICQIIESCRILSNDFILEINNSDMKFQYRNSIFKIENTGIILDAKIYITKSEISPYEINKKIKNILSIRNNRIPTENTLGSIFKNIIKNDEKIYAWKLIDELNLRDCTLHNITVLKTHPNIFMNNNNATTSDLNILIKYITDTIYETHSIIIKTEIEYIDNV</sequence>
<dbReference type="PANTHER" id="PTHR21071">
    <property type="entry name" value="UDP-N-ACETYLENOLPYRUVOYLGLUCOSAMINE REDUCTASE"/>
    <property type="match status" value="1"/>
</dbReference>
<keyword evidence="14" id="KW-0560">Oxidoreductase</keyword>
<evidence type="ECO:0000256" key="5">
    <source>
        <dbReference type="ARBA" id="ARBA00012518"/>
    </source>
</evidence>
<keyword evidence="10" id="KW-0274">FAD</keyword>
<name>A0A6C0BBC5_9ZZZZ</name>
<dbReference type="Gene3D" id="3.90.78.10">
    <property type="entry name" value="UDP-N-acetylenolpyruvoylglucosamine reductase, C-terminal domain"/>
    <property type="match status" value="1"/>
</dbReference>
<dbReference type="GO" id="GO:0016765">
    <property type="term" value="F:transferase activity, transferring alkyl or aryl (other than methyl) groups"/>
    <property type="evidence" value="ECO:0007669"/>
    <property type="project" value="InterPro"/>
</dbReference>
<evidence type="ECO:0000256" key="14">
    <source>
        <dbReference type="ARBA" id="ARBA00023002"/>
    </source>
</evidence>
<evidence type="ECO:0000313" key="19">
    <source>
        <dbReference type="EMBL" id="QHS88879.1"/>
    </source>
</evidence>
<dbReference type="GO" id="GO:0008762">
    <property type="term" value="F:UDP-N-acetylmuramate dehydrogenase activity"/>
    <property type="evidence" value="ECO:0007669"/>
    <property type="project" value="UniProtKB-EC"/>
</dbReference>
<dbReference type="InterPro" id="IPR016169">
    <property type="entry name" value="FAD-bd_PCMH_sub2"/>
</dbReference>
<dbReference type="GO" id="GO:0008360">
    <property type="term" value="P:regulation of cell shape"/>
    <property type="evidence" value="ECO:0007669"/>
    <property type="project" value="UniProtKB-KW"/>
</dbReference>
<keyword evidence="12" id="KW-0133">Cell shape</keyword>
<dbReference type="InterPro" id="IPR013792">
    <property type="entry name" value="RNA3'P_cycl/enolpyr_Trfase_a/b"/>
</dbReference>
<dbReference type="PROSITE" id="PS51387">
    <property type="entry name" value="FAD_PCMH"/>
    <property type="match status" value="1"/>
</dbReference>
<accession>A0A6C0BBC5</accession>
<evidence type="ECO:0000256" key="3">
    <source>
        <dbReference type="ARBA" id="ARBA00004496"/>
    </source>
</evidence>
<dbReference type="InterPro" id="IPR006094">
    <property type="entry name" value="Oxid_FAD_bind_N"/>
</dbReference>
<evidence type="ECO:0000256" key="10">
    <source>
        <dbReference type="ARBA" id="ARBA00022827"/>
    </source>
</evidence>
<keyword evidence="11" id="KW-0521">NADP</keyword>
<evidence type="ECO:0000256" key="12">
    <source>
        <dbReference type="ARBA" id="ARBA00022960"/>
    </source>
</evidence>
<dbReference type="SUPFAM" id="SSF55205">
    <property type="entry name" value="EPT/RTPC-like"/>
    <property type="match status" value="1"/>
</dbReference>
<dbReference type="HAMAP" id="MF_00037">
    <property type="entry name" value="MurB"/>
    <property type="match status" value="1"/>
</dbReference>
<comment type="cofactor">
    <cofactor evidence="1">
        <name>FAD</name>
        <dbReference type="ChEBI" id="CHEBI:57692"/>
    </cofactor>
</comment>
<organism evidence="19">
    <name type="scientific">viral metagenome</name>
    <dbReference type="NCBI Taxonomy" id="1070528"/>
    <lineage>
        <taxon>unclassified sequences</taxon>
        <taxon>metagenomes</taxon>
        <taxon>organismal metagenomes</taxon>
    </lineage>
</organism>
<evidence type="ECO:0000259" key="18">
    <source>
        <dbReference type="PROSITE" id="PS51387"/>
    </source>
</evidence>
<evidence type="ECO:0000256" key="16">
    <source>
        <dbReference type="ARBA" id="ARBA00023316"/>
    </source>
</evidence>
<dbReference type="InterPro" id="IPR016167">
    <property type="entry name" value="FAD-bd_PCMH_sub1"/>
</dbReference>
<dbReference type="InterPro" id="IPR016166">
    <property type="entry name" value="FAD-bd_PCMH"/>
</dbReference>
<dbReference type="Pfam" id="PF00275">
    <property type="entry name" value="EPSP_synthase"/>
    <property type="match status" value="1"/>
</dbReference>
<evidence type="ECO:0000256" key="11">
    <source>
        <dbReference type="ARBA" id="ARBA00022857"/>
    </source>
</evidence>
<dbReference type="Gene3D" id="3.30.43.10">
    <property type="entry name" value="Uridine Diphospho-n-acetylenolpyruvylglucosamine Reductase, domain 2"/>
    <property type="match status" value="1"/>
</dbReference>
<dbReference type="SUPFAM" id="SSF56194">
    <property type="entry name" value="Uridine diphospho-N-Acetylenolpyruvylglucosamine reductase, MurB, C-terminal domain"/>
    <property type="match status" value="1"/>
</dbReference>
<evidence type="ECO:0000256" key="4">
    <source>
        <dbReference type="ARBA" id="ARBA00004752"/>
    </source>
</evidence>
<dbReference type="InterPro" id="IPR036635">
    <property type="entry name" value="MurB_C_sf"/>
</dbReference>
<dbReference type="InterPro" id="IPR001986">
    <property type="entry name" value="Enolpyruvate_Tfrase_dom"/>
</dbReference>
<dbReference type="GO" id="GO:0005829">
    <property type="term" value="C:cytosol"/>
    <property type="evidence" value="ECO:0007669"/>
    <property type="project" value="TreeGrafter"/>
</dbReference>
<evidence type="ECO:0000256" key="13">
    <source>
        <dbReference type="ARBA" id="ARBA00022984"/>
    </source>
</evidence>
<dbReference type="EMBL" id="MN739103">
    <property type="protein sequence ID" value="QHS88879.1"/>
    <property type="molecule type" value="Genomic_DNA"/>
</dbReference>
<keyword evidence="7" id="KW-0132">Cell division</keyword>
<dbReference type="Pfam" id="PF02873">
    <property type="entry name" value="MurB_C"/>
    <property type="match status" value="1"/>
</dbReference>
<keyword evidence="16" id="KW-0961">Cell wall biogenesis/degradation</keyword>
<evidence type="ECO:0000256" key="17">
    <source>
        <dbReference type="ARBA" id="ARBA00048914"/>
    </source>
</evidence>
<evidence type="ECO:0000256" key="9">
    <source>
        <dbReference type="ARBA" id="ARBA00022679"/>
    </source>
</evidence>
<dbReference type="Pfam" id="PF01565">
    <property type="entry name" value="FAD_binding_4"/>
    <property type="match status" value="1"/>
</dbReference>
<dbReference type="InterPro" id="IPR003170">
    <property type="entry name" value="MurB"/>
</dbReference>
<dbReference type="UniPathway" id="UPA00219"/>
<evidence type="ECO:0000256" key="2">
    <source>
        <dbReference type="ARBA" id="ARBA00003921"/>
    </source>
</evidence>